<evidence type="ECO:0000313" key="2">
    <source>
        <dbReference type="EMBL" id="MEV8466261.1"/>
    </source>
</evidence>
<keyword evidence="1" id="KW-1133">Transmembrane helix</keyword>
<reference evidence="2 3" key="1">
    <citation type="submission" date="2024-07" db="EMBL/GenBank/DDBJ databases">
        <authorList>
            <person name="Kang M."/>
        </authorList>
    </citation>
    <scope>NUCLEOTIDE SEQUENCE [LARGE SCALE GENOMIC DNA]</scope>
    <source>
        <strain evidence="2 3">DFM31</strain>
    </source>
</reference>
<keyword evidence="1" id="KW-0472">Membrane</keyword>
<accession>A0ABV3L3Y9</accession>
<name>A0ABV3L3Y9_9RHOB</name>
<evidence type="ECO:0000256" key="1">
    <source>
        <dbReference type="SAM" id="Phobius"/>
    </source>
</evidence>
<feature type="transmembrane region" description="Helical" evidence="1">
    <location>
        <begin position="6"/>
        <end position="26"/>
    </location>
</feature>
<sequence length="170" mass="19003">MDVPTGLLVALMFVTLLTMSFGNILAAFAPRIQSKDPVFAHRLHGLWWAILSLVILETFWRCTAIFLVEDWSFVEFLYMILGAAFLFFASTSLPENDRPGLSKPFLGSLVAFHLWLLGIAVLFGSPGWLPLLVTFGLLGLLIFLWRTPDATYFLQISYTVAGLTILSMIV</sequence>
<keyword evidence="3" id="KW-1185">Reference proteome</keyword>
<protein>
    <submittedName>
        <fullName evidence="2">Uncharacterized protein</fullName>
    </submittedName>
</protein>
<feature type="transmembrane region" description="Helical" evidence="1">
    <location>
        <begin position="128"/>
        <end position="145"/>
    </location>
</feature>
<feature type="transmembrane region" description="Helical" evidence="1">
    <location>
        <begin position="46"/>
        <end position="67"/>
    </location>
</feature>
<gene>
    <name evidence="2" type="ORF">AB0T83_05600</name>
</gene>
<dbReference type="Proteomes" id="UP001553161">
    <property type="component" value="Unassembled WGS sequence"/>
</dbReference>
<feature type="transmembrane region" description="Helical" evidence="1">
    <location>
        <begin position="73"/>
        <end position="93"/>
    </location>
</feature>
<keyword evidence="1" id="KW-0812">Transmembrane</keyword>
<dbReference type="RefSeq" id="WP_366192062.1">
    <property type="nucleotide sequence ID" value="NZ_JBFBVU010000004.1"/>
</dbReference>
<dbReference type="EMBL" id="JBFBVU010000004">
    <property type="protein sequence ID" value="MEV8466261.1"/>
    <property type="molecule type" value="Genomic_DNA"/>
</dbReference>
<comment type="caution">
    <text evidence="2">The sequence shown here is derived from an EMBL/GenBank/DDBJ whole genome shotgun (WGS) entry which is preliminary data.</text>
</comment>
<feature type="transmembrane region" description="Helical" evidence="1">
    <location>
        <begin position="105"/>
        <end position="122"/>
    </location>
</feature>
<evidence type="ECO:0000313" key="3">
    <source>
        <dbReference type="Proteomes" id="UP001553161"/>
    </source>
</evidence>
<organism evidence="2 3">
    <name type="scientific">Meridianimarinicoccus marinus</name>
    <dbReference type="NCBI Taxonomy" id="3231483"/>
    <lineage>
        <taxon>Bacteria</taxon>
        <taxon>Pseudomonadati</taxon>
        <taxon>Pseudomonadota</taxon>
        <taxon>Alphaproteobacteria</taxon>
        <taxon>Rhodobacterales</taxon>
        <taxon>Paracoccaceae</taxon>
        <taxon>Meridianimarinicoccus</taxon>
    </lineage>
</organism>
<feature type="transmembrane region" description="Helical" evidence="1">
    <location>
        <begin position="152"/>
        <end position="169"/>
    </location>
</feature>
<proteinExistence type="predicted"/>